<name>A0ABD5CQ74_9BURK</name>
<comment type="caution">
    <text evidence="1">The sequence shown here is derived from an EMBL/GenBank/DDBJ whole genome shotgun (WGS) entry which is preliminary data.</text>
</comment>
<dbReference type="Gene3D" id="2.30.30.240">
    <property type="entry name" value="PRC-barrel domain"/>
    <property type="match status" value="1"/>
</dbReference>
<accession>A0ABD5CQ74</accession>
<reference evidence="1 2" key="1">
    <citation type="submission" date="2023-08" db="EMBL/GenBank/DDBJ databases">
        <title>Genome sequencing of plant associated microbes to promote plant fitness in Sorghum bicolor and Oryza sativa.</title>
        <authorList>
            <person name="Coleman-Derr D."/>
        </authorList>
    </citation>
    <scope>NUCLEOTIDE SEQUENCE [LARGE SCALE GENOMIC DNA]</scope>
    <source>
        <strain evidence="1 2">SLBN-33</strain>
    </source>
</reference>
<dbReference type="Proteomes" id="UP001245184">
    <property type="component" value="Unassembled WGS sequence"/>
</dbReference>
<evidence type="ECO:0000313" key="2">
    <source>
        <dbReference type="Proteomes" id="UP001245184"/>
    </source>
</evidence>
<dbReference type="AlphaFoldDB" id="A0ABD5CQ74"/>
<dbReference type="EMBL" id="JAVIZN010000002">
    <property type="protein sequence ID" value="MDR6206129.1"/>
    <property type="molecule type" value="Genomic_DNA"/>
</dbReference>
<protein>
    <submittedName>
        <fullName evidence="1">Sporulation protein YlmC with PRC-barrel domain</fullName>
    </submittedName>
</protein>
<dbReference type="RefSeq" id="WP_307258993.1">
    <property type="nucleotide sequence ID" value="NZ_JAUSXE010000002.1"/>
</dbReference>
<sequence length="122" mass="13861">MMDLVRDILDKQLVDRHGAKMGRVDGIVVELRHGRPPEVIALETGPITIGRRIGKHAATWVTRLMIRIGGPQNGEPYRIPWNRVRRIEIDIGVDADVVDTPLGRRQNWLREHIVGRIPGARQ</sequence>
<evidence type="ECO:0000313" key="1">
    <source>
        <dbReference type="EMBL" id="MDR6206129.1"/>
    </source>
</evidence>
<proteinExistence type="predicted"/>
<organism evidence="1 2">
    <name type="scientific">Paraburkholderia graminis</name>
    <dbReference type="NCBI Taxonomy" id="60548"/>
    <lineage>
        <taxon>Bacteria</taxon>
        <taxon>Pseudomonadati</taxon>
        <taxon>Pseudomonadota</taxon>
        <taxon>Betaproteobacteria</taxon>
        <taxon>Burkholderiales</taxon>
        <taxon>Burkholderiaceae</taxon>
        <taxon>Paraburkholderia</taxon>
    </lineage>
</organism>
<gene>
    <name evidence="1" type="ORF">QF025_004849</name>
</gene>